<dbReference type="Proteomes" id="UP000315953">
    <property type="component" value="Chromosome"/>
</dbReference>
<proteinExistence type="predicted"/>
<dbReference type="AlphaFoldDB" id="A0A328KED4"/>
<protein>
    <submittedName>
        <fullName evidence="1">Uncharacterized protein</fullName>
    </submittedName>
</protein>
<evidence type="ECO:0000313" key="1">
    <source>
        <dbReference type="EMBL" id="QDO90640.1"/>
    </source>
</evidence>
<accession>A0A328KED4</accession>
<evidence type="ECO:0000313" key="2">
    <source>
        <dbReference type="Proteomes" id="UP000315953"/>
    </source>
</evidence>
<dbReference type="KEGG" id="dpm:FNV33_00675"/>
<gene>
    <name evidence="1" type="ORF">FNV33_00675</name>
</gene>
<dbReference type="RefSeq" id="WP_111949656.1">
    <property type="nucleotide sequence ID" value="NZ_CP040411.1"/>
</dbReference>
<name>A0A328KED4_9LACT</name>
<organism evidence="1 2">
    <name type="scientific">Dolosigranulum pigrum</name>
    <dbReference type="NCBI Taxonomy" id="29394"/>
    <lineage>
        <taxon>Bacteria</taxon>
        <taxon>Bacillati</taxon>
        <taxon>Bacillota</taxon>
        <taxon>Bacilli</taxon>
        <taxon>Lactobacillales</taxon>
        <taxon>Carnobacteriaceae</taxon>
        <taxon>Dolosigranulum</taxon>
    </lineage>
</organism>
<dbReference type="EMBL" id="CP041626">
    <property type="protein sequence ID" value="QDO90640.1"/>
    <property type="molecule type" value="Genomic_DNA"/>
</dbReference>
<sequence length="128" mass="15080">MEKIMSKILSISTLFQSVEVHGNIPHESYEHRIVLLCVDEDISDPQLYQKIYDTLEEESYETADGVIVQWRLQKILDIFELIDALPVQSTDFPIEVYSRYFFDDGTLQDVLGKYFSDFVWEDNYLNNI</sequence>
<reference evidence="1 2" key="1">
    <citation type="submission" date="2019-07" db="EMBL/GenBank/DDBJ databases">
        <title>Genome assembly of a nasal isolate of Dolosigranulum pigrum from a chronic sinusitis patient.</title>
        <authorList>
            <person name="Baig S."/>
            <person name="Overballe-Petersen S."/>
            <person name="Kaspar U."/>
            <person name="Rendboe A."/>
            <person name="de Man T."/>
            <person name="Liu C."/>
            <person name="Price L.B."/>
            <person name="Stegger M."/>
            <person name="Becker K."/>
            <person name="Skytt Andersen P."/>
        </authorList>
    </citation>
    <scope>NUCLEOTIDE SEQUENCE [LARGE SCALE GENOMIC DNA]</scope>
    <source>
        <strain evidence="1 2">83VPs-KB5</strain>
    </source>
</reference>